<dbReference type="GO" id="GO:0035598">
    <property type="term" value="F:tRNA (N(6)-L-threonylcarbamoyladenosine(37)-C(2))-methylthiotransferase activity"/>
    <property type="evidence" value="ECO:0007669"/>
    <property type="project" value="UniProtKB-EC"/>
</dbReference>
<evidence type="ECO:0000256" key="9">
    <source>
        <dbReference type="ARBA" id="ARBA00023014"/>
    </source>
</evidence>
<dbReference type="CDD" id="cd01335">
    <property type="entry name" value="Radical_SAM"/>
    <property type="match status" value="1"/>
</dbReference>
<comment type="catalytic activity">
    <reaction evidence="11">
        <text>N(6)-L-threonylcarbamoyladenosine(37) in tRNA + (sulfur carrier)-SH + AH2 + 2 S-adenosyl-L-methionine = 2-methylsulfanyl-N(6)-L-threonylcarbamoyladenosine(37) in tRNA + (sulfur carrier)-H + 5'-deoxyadenosine + L-methionine + A + S-adenosyl-L-homocysteine + 2 H(+)</text>
        <dbReference type="Rhea" id="RHEA:37075"/>
        <dbReference type="Rhea" id="RHEA-COMP:10163"/>
        <dbReference type="Rhea" id="RHEA-COMP:11092"/>
        <dbReference type="Rhea" id="RHEA-COMP:14737"/>
        <dbReference type="Rhea" id="RHEA-COMP:14739"/>
        <dbReference type="ChEBI" id="CHEBI:13193"/>
        <dbReference type="ChEBI" id="CHEBI:15378"/>
        <dbReference type="ChEBI" id="CHEBI:17319"/>
        <dbReference type="ChEBI" id="CHEBI:17499"/>
        <dbReference type="ChEBI" id="CHEBI:29917"/>
        <dbReference type="ChEBI" id="CHEBI:57844"/>
        <dbReference type="ChEBI" id="CHEBI:57856"/>
        <dbReference type="ChEBI" id="CHEBI:59789"/>
        <dbReference type="ChEBI" id="CHEBI:64428"/>
        <dbReference type="ChEBI" id="CHEBI:74418"/>
        <dbReference type="ChEBI" id="CHEBI:74420"/>
        <dbReference type="EC" id="2.8.4.5"/>
    </reaction>
</comment>
<feature type="non-terminal residue" evidence="15">
    <location>
        <position position="1"/>
    </location>
</feature>
<name>A0A523RUW9_UNCAE</name>
<evidence type="ECO:0000256" key="8">
    <source>
        <dbReference type="ARBA" id="ARBA00023004"/>
    </source>
</evidence>
<dbReference type="PROSITE" id="PS51449">
    <property type="entry name" value="MTTASE_N"/>
    <property type="match status" value="1"/>
</dbReference>
<evidence type="ECO:0000256" key="1">
    <source>
        <dbReference type="ARBA" id="ARBA00001966"/>
    </source>
</evidence>
<dbReference type="PROSITE" id="PS51918">
    <property type="entry name" value="RADICAL_SAM"/>
    <property type="match status" value="1"/>
</dbReference>
<reference evidence="15 16" key="1">
    <citation type="submission" date="2019-03" db="EMBL/GenBank/DDBJ databases">
        <title>Metabolic potential of uncultured bacteria and archaea associated with petroleum seepage in deep-sea sediments.</title>
        <authorList>
            <person name="Dong X."/>
            <person name="Hubert C."/>
        </authorList>
    </citation>
    <scope>NUCLEOTIDE SEQUENCE [LARGE SCALE GENOMIC DNA]</scope>
    <source>
        <strain evidence="15">E44_bin7</strain>
    </source>
</reference>
<evidence type="ECO:0000259" key="12">
    <source>
        <dbReference type="PROSITE" id="PS50926"/>
    </source>
</evidence>
<dbReference type="InterPro" id="IPR005839">
    <property type="entry name" value="Methylthiotransferase"/>
</dbReference>
<dbReference type="InterPro" id="IPR007197">
    <property type="entry name" value="rSAM"/>
</dbReference>
<dbReference type="InterPro" id="IPR020612">
    <property type="entry name" value="Methylthiotransferase_CS"/>
</dbReference>
<evidence type="ECO:0000256" key="3">
    <source>
        <dbReference type="ARBA" id="ARBA00013273"/>
    </source>
</evidence>
<keyword evidence="4" id="KW-0004">4Fe-4S</keyword>
<dbReference type="SUPFAM" id="SSF102114">
    <property type="entry name" value="Radical SAM enzymes"/>
    <property type="match status" value="1"/>
</dbReference>
<sequence>LATLGCKINQYETQVLREYFIQAGFEEVSFREEADLYIVNTCSVTQRADQKSEELIRKAKKNGDLAYLIVTGCYAEAEGNRLKKKFPYIDLIVGNEEKSNIGQIVLERALKNPTPIQRFNGHTRAFVKIEDGCNQFCAYCRIPYVRGDVVRSRPPDDILIEIENLAQNGFKELVLAGVNLGLYGRDLNPQIGLVDLLKKVEYLKEKIRIRLSSLEPHLLSPELIDLMAESPWICPHFHLPLQSGDKEILERMERKYTPHQYKKLVREIRENIPSIAITSDVMVGFPGERESHFNNTYQFLQDLGFSRLHIFRFSPRTGTRAYSMQPKVDEKTKKRRSKLLRDLAKKLSRDFISQFLGKTLRVLVEDKRDPETGLLTGYTDNYIRVLLEGEEELRNKLIKVRLTKVNPAISCKL</sequence>
<accession>A0A523RUW9</accession>
<evidence type="ECO:0000256" key="10">
    <source>
        <dbReference type="ARBA" id="ARBA00031213"/>
    </source>
</evidence>
<evidence type="ECO:0000259" key="14">
    <source>
        <dbReference type="PROSITE" id="PS51918"/>
    </source>
</evidence>
<evidence type="ECO:0000256" key="2">
    <source>
        <dbReference type="ARBA" id="ARBA00002399"/>
    </source>
</evidence>
<dbReference type="Proteomes" id="UP000316360">
    <property type="component" value="Unassembled WGS sequence"/>
</dbReference>
<dbReference type="NCBIfam" id="TIGR01579">
    <property type="entry name" value="MiaB-like-C"/>
    <property type="match status" value="1"/>
</dbReference>
<dbReference type="GO" id="GO:0051539">
    <property type="term" value="F:4 iron, 4 sulfur cluster binding"/>
    <property type="evidence" value="ECO:0007669"/>
    <property type="project" value="UniProtKB-KW"/>
</dbReference>
<dbReference type="Gene3D" id="3.40.50.12160">
    <property type="entry name" value="Methylthiotransferase, N-terminal domain"/>
    <property type="match status" value="1"/>
</dbReference>
<evidence type="ECO:0000256" key="4">
    <source>
        <dbReference type="ARBA" id="ARBA00022485"/>
    </source>
</evidence>
<dbReference type="InterPro" id="IPR002792">
    <property type="entry name" value="TRAM_dom"/>
</dbReference>
<keyword evidence="6" id="KW-0949">S-adenosyl-L-methionine</keyword>
<dbReference type="SMART" id="SM00729">
    <property type="entry name" value="Elp3"/>
    <property type="match status" value="1"/>
</dbReference>
<dbReference type="SFLD" id="SFLDG01082">
    <property type="entry name" value="B12-binding_domain_containing"/>
    <property type="match status" value="1"/>
</dbReference>
<dbReference type="PANTHER" id="PTHR11918">
    <property type="entry name" value="RADICAL SAM PROTEINS"/>
    <property type="match status" value="1"/>
</dbReference>
<gene>
    <name evidence="15" type="primary">mtaB</name>
    <name evidence="15" type="ORF">E3J84_05010</name>
</gene>
<protein>
    <recommendedName>
        <fullName evidence="3">tRNA (N(6)-L-threonylcarbamoyladenosine(37)-C(2))-methylthiotransferase</fullName>
        <ecNumber evidence="3">2.8.4.5</ecNumber>
    </recommendedName>
    <alternativeName>
        <fullName evidence="10">tRNA-t(6)A37 methylthiotransferase</fullName>
    </alternativeName>
</protein>
<proteinExistence type="predicted"/>
<evidence type="ECO:0000313" key="15">
    <source>
        <dbReference type="EMBL" id="TET09553.1"/>
    </source>
</evidence>
<dbReference type="PANTHER" id="PTHR11918:SF45">
    <property type="entry name" value="THREONYLCARBAMOYLADENOSINE TRNA METHYLTHIOTRANSFERASE"/>
    <property type="match status" value="1"/>
</dbReference>
<organism evidence="15 16">
    <name type="scientific">Aerophobetes bacterium</name>
    <dbReference type="NCBI Taxonomy" id="2030807"/>
    <lineage>
        <taxon>Bacteria</taxon>
        <taxon>Candidatus Aerophobota</taxon>
    </lineage>
</organism>
<dbReference type="SFLD" id="SFLDG01061">
    <property type="entry name" value="methylthiotransferase"/>
    <property type="match status" value="1"/>
</dbReference>
<comment type="cofactor">
    <cofactor evidence="1">
        <name>[4Fe-4S] cluster</name>
        <dbReference type="ChEBI" id="CHEBI:49883"/>
    </cofactor>
</comment>
<dbReference type="Pfam" id="PF01938">
    <property type="entry name" value="TRAM"/>
    <property type="match status" value="1"/>
</dbReference>
<dbReference type="NCBIfam" id="TIGR00089">
    <property type="entry name" value="MiaB/RimO family radical SAM methylthiotransferase"/>
    <property type="match status" value="1"/>
</dbReference>
<feature type="domain" description="MTTase N-terminal" evidence="13">
    <location>
        <begin position="1"/>
        <end position="110"/>
    </location>
</feature>
<evidence type="ECO:0000256" key="7">
    <source>
        <dbReference type="ARBA" id="ARBA00022723"/>
    </source>
</evidence>
<feature type="domain" description="Radical SAM core" evidence="14">
    <location>
        <begin position="119"/>
        <end position="350"/>
    </location>
</feature>
<keyword evidence="9" id="KW-0411">Iron-sulfur</keyword>
<dbReference type="InterPro" id="IPR006467">
    <property type="entry name" value="MiaB-like_bact"/>
</dbReference>
<dbReference type="Pfam" id="PF00919">
    <property type="entry name" value="UPF0004"/>
    <property type="match status" value="1"/>
</dbReference>
<evidence type="ECO:0000259" key="13">
    <source>
        <dbReference type="PROSITE" id="PS51449"/>
    </source>
</evidence>
<dbReference type="EC" id="2.8.4.5" evidence="3"/>
<dbReference type="FunFam" id="3.80.30.20:FF:000001">
    <property type="entry name" value="tRNA-2-methylthio-N(6)-dimethylallyladenosine synthase 2"/>
    <property type="match status" value="1"/>
</dbReference>
<evidence type="ECO:0000256" key="11">
    <source>
        <dbReference type="ARBA" id="ARBA00051661"/>
    </source>
</evidence>
<evidence type="ECO:0000256" key="6">
    <source>
        <dbReference type="ARBA" id="ARBA00022691"/>
    </source>
</evidence>
<dbReference type="SFLD" id="SFLDS00029">
    <property type="entry name" value="Radical_SAM"/>
    <property type="match status" value="1"/>
</dbReference>
<evidence type="ECO:0000256" key="5">
    <source>
        <dbReference type="ARBA" id="ARBA00022679"/>
    </source>
</evidence>
<dbReference type="PROSITE" id="PS01278">
    <property type="entry name" value="MTTASE_RADICAL"/>
    <property type="match status" value="1"/>
</dbReference>
<dbReference type="EMBL" id="SOKJ01000283">
    <property type="protein sequence ID" value="TET09553.1"/>
    <property type="molecule type" value="Genomic_DNA"/>
</dbReference>
<keyword evidence="5 15" id="KW-0808">Transferase</keyword>
<dbReference type="AlphaFoldDB" id="A0A523RUW9"/>
<dbReference type="InterPro" id="IPR013848">
    <property type="entry name" value="Methylthiotransferase_N"/>
</dbReference>
<dbReference type="GO" id="GO:0046872">
    <property type="term" value="F:metal ion binding"/>
    <property type="evidence" value="ECO:0007669"/>
    <property type="project" value="UniProtKB-KW"/>
</dbReference>
<keyword evidence="7" id="KW-0479">Metal-binding</keyword>
<comment type="caution">
    <text evidence="15">The sequence shown here is derived from an EMBL/GenBank/DDBJ whole genome shotgun (WGS) entry which is preliminary data.</text>
</comment>
<keyword evidence="8" id="KW-0408">Iron</keyword>
<evidence type="ECO:0000313" key="16">
    <source>
        <dbReference type="Proteomes" id="UP000316360"/>
    </source>
</evidence>
<dbReference type="InterPro" id="IPR038135">
    <property type="entry name" value="Methylthiotransferase_N_sf"/>
</dbReference>
<dbReference type="PROSITE" id="PS50926">
    <property type="entry name" value="TRAM"/>
    <property type="match status" value="1"/>
</dbReference>
<feature type="domain" description="TRAM" evidence="12">
    <location>
        <begin position="353"/>
        <end position="413"/>
    </location>
</feature>
<comment type="function">
    <text evidence="2">Catalyzes the methylthiolation of N6-threonylcarbamoyladenosine (t(6)A), leading to the formation of 2-methylthio-N6-threonylcarbamoyladenosine (ms(2)t(6)A) at position 37 in tRNAs that read codons beginning with adenine.</text>
</comment>
<dbReference type="InterPro" id="IPR058240">
    <property type="entry name" value="rSAM_sf"/>
</dbReference>
<dbReference type="InterPro" id="IPR023404">
    <property type="entry name" value="rSAM_horseshoe"/>
</dbReference>
<dbReference type="InterPro" id="IPR006638">
    <property type="entry name" value="Elp3/MiaA/NifB-like_rSAM"/>
</dbReference>
<dbReference type="Gene3D" id="3.80.30.20">
    <property type="entry name" value="tm_1862 like domain"/>
    <property type="match status" value="1"/>
</dbReference>
<dbReference type="Pfam" id="PF04055">
    <property type="entry name" value="Radical_SAM"/>
    <property type="match status" value="1"/>
</dbReference>